<dbReference type="EMBL" id="KN833702">
    <property type="protein sequence ID" value="KIK26387.1"/>
    <property type="molecule type" value="Genomic_DNA"/>
</dbReference>
<dbReference type="Proteomes" id="UP000054018">
    <property type="component" value="Unassembled WGS sequence"/>
</dbReference>
<evidence type="ECO:0000313" key="1">
    <source>
        <dbReference type="EMBL" id="KIK26387.1"/>
    </source>
</evidence>
<reference evidence="2" key="2">
    <citation type="submission" date="2015-01" db="EMBL/GenBank/DDBJ databases">
        <title>Evolutionary Origins and Diversification of the Mycorrhizal Mutualists.</title>
        <authorList>
            <consortium name="DOE Joint Genome Institute"/>
            <consortium name="Mycorrhizal Genomics Consortium"/>
            <person name="Kohler A."/>
            <person name="Kuo A."/>
            <person name="Nagy L.G."/>
            <person name="Floudas D."/>
            <person name="Copeland A."/>
            <person name="Barry K.W."/>
            <person name="Cichocki N."/>
            <person name="Veneault-Fourrey C."/>
            <person name="LaButti K."/>
            <person name="Lindquist E.A."/>
            <person name="Lipzen A."/>
            <person name="Lundell T."/>
            <person name="Morin E."/>
            <person name="Murat C."/>
            <person name="Riley R."/>
            <person name="Ohm R."/>
            <person name="Sun H."/>
            <person name="Tunlid A."/>
            <person name="Henrissat B."/>
            <person name="Grigoriev I.V."/>
            <person name="Hibbett D.S."/>
            <person name="Martin F."/>
        </authorList>
    </citation>
    <scope>NUCLEOTIDE SEQUENCE [LARGE SCALE GENOMIC DNA]</scope>
    <source>
        <strain evidence="2">441</strain>
    </source>
</reference>
<gene>
    <name evidence="1" type="ORF">PISMIDRAFT_676219</name>
</gene>
<name>A0A0C9ZVY9_9AGAM</name>
<dbReference type="HOGENOM" id="CLU_1759534_0_0_1"/>
<proteinExistence type="predicted"/>
<evidence type="ECO:0000313" key="2">
    <source>
        <dbReference type="Proteomes" id="UP000054018"/>
    </source>
</evidence>
<sequence length="148" mass="17172">MPDQREKEYTPGLTVRRADTDTWGWEDLVVYTQEGRPGTRLELGNEREVRAIYIPNWKQKDCQIATAIWASTGTPTMIIKMLMEEFRQYVRAFPLISSFGVPVATYNVRVTGEWFAWQPATTGARLEVLYDTTHCSWAHPRLVEYHCV</sequence>
<reference evidence="1 2" key="1">
    <citation type="submission" date="2014-04" db="EMBL/GenBank/DDBJ databases">
        <authorList>
            <consortium name="DOE Joint Genome Institute"/>
            <person name="Kuo A."/>
            <person name="Kohler A."/>
            <person name="Costa M.D."/>
            <person name="Nagy L.G."/>
            <person name="Floudas D."/>
            <person name="Copeland A."/>
            <person name="Barry K.W."/>
            <person name="Cichocki N."/>
            <person name="Veneault-Fourrey C."/>
            <person name="LaButti K."/>
            <person name="Lindquist E.A."/>
            <person name="Lipzen A."/>
            <person name="Lundell T."/>
            <person name="Morin E."/>
            <person name="Murat C."/>
            <person name="Sun H."/>
            <person name="Tunlid A."/>
            <person name="Henrissat B."/>
            <person name="Grigoriev I.V."/>
            <person name="Hibbett D.S."/>
            <person name="Martin F."/>
            <person name="Nordberg H.P."/>
            <person name="Cantor M.N."/>
            <person name="Hua S.X."/>
        </authorList>
    </citation>
    <scope>NUCLEOTIDE SEQUENCE [LARGE SCALE GENOMIC DNA]</scope>
    <source>
        <strain evidence="1 2">441</strain>
    </source>
</reference>
<protein>
    <submittedName>
        <fullName evidence="1">Uncharacterized protein</fullName>
    </submittedName>
</protein>
<accession>A0A0C9ZVY9</accession>
<dbReference type="AlphaFoldDB" id="A0A0C9ZVY9"/>
<keyword evidence="2" id="KW-1185">Reference proteome</keyword>
<organism evidence="1 2">
    <name type="scientific">Pisolithus microcarpus 441</name>
    <dbReference type="NCBI Taxonomy" id="765257"/>
    <lineage>
        <taxon>Eukaryota</taxon>
        <taxon>Fungi</taxon>
        <taxon>Dikarya</taxon>
        <taxon>Basidiomycota</taxon>
        <taxon>Agaricomycotina</taxon>
        <taxon>Agaricomycetes</taxon>
        <taxon>Agaricomycetidae</taxon>
        <taxon>Boletales</taxon>
        <taxon>Sclerodermatineae</taxon>
        <taxon>Pisolithaceae</taxon>
        <taxon>Pisolithus</taxon>
    </lineage>
</organism>
<feature type="non-terminal residue" evidence="1">
    <location>
        <position position="1"/>
    </location>
</feature>